<dbReference type="InterPro" id="IPR036812">
    <property type="entry name" value="NAD(P)_OxRdtase_dom_sf"/>
</dbReference>
<accession>A0A419EWE4</accession>
<dbReference type="AlphaFoldDB" id="A0A419EWE4"/>
<gene>
    <name evidence="1" type="ORF">C4532_11930</name>
</gene>
<sequence length="262" mass="29531">MDLTEKRTLGRSGLIVGRLGVSCGYGAPTEAFEEAFERGCNYFYWGSLRRLSMAKTIKSISTQGKRDKLVVVIQVYNRIASMLHGSVERGLRKAALDYADVLLLGWHNSLPSQRLLEAAHKLKEQEKIRFLAMSGHYRPAFPVVAEKGVFDIFHIRYNAVHRGAEVDVFPKLPQQSRPGIVIYTATCWRKLLSPGKTPPGEKTPSGSDCYRFVLSNPNVDVCMTGPRDRAQMQEALKTLTLGPFNNEQMDWMRRVGDRVRGK</sequence>
<reference evidence="1 2" key="1">
    <citation type="journal article" date="2017" name="ISME J.">
        <title>Energy and carbon metabolisms in a deep terrestrial subsurface fluid microbial community.</title>
        <authorList>
            <person name="Momper L."/>
            <person name="Jungbluth S.P."/>
            <person name="Lee M.D."/>
            <person name="Amend J.P."/>
        </authorList>
    </citation>
    <scope>NUCLEOTIDE SEQUENCE [LARGE SCALE GENOMIC DNA]</scope>
    <source>
        <strain evidence="1">SURF_17</strain>
    </source>
</reference>
<evidence type="ECO:0000313" key="2">
    <source>
        <dbReference type="Proteomes" id="UP000285961"/>
    </source>
</evidence>
<proteinExistence type="predicted"/>
<dbReference type="EMBL" id="QZKI01000088">
    <property type="protein sequence ID" value="RJP68898.1"/>
    <property type="molecule type" value="Genomic_DNA"/>
</dbReference>
<dbReference type="Proteomes" id="UP000285961">
    <property type="component" value="Unassembled WGS sequence"/>
</dbReference>
<dbReference type="SUPFAM" id="SSF51430">
    <property type="entry name" value="NAD(P)-linked oxidoreductase"/>
    <property type="match status" value="1"/>
</dbReference>
<name>A0A419EWE4_9BACT</name>
<comment type="caution">
    <text evidence="1">The sequence shown here is derived from an EMBL/GenBank/DDBJ whole genome shotgun (WGS) entry which is preliminary data.</text>
</comment>
<evidence type="ECO:0008006" key="3">
    <source>
        <dbReference type="Google" id="ProtNLM"/>
    </source>
</evidence>
<evidence type="ECO:0000313" key="1">
    <source>
        <dbReference type="EMBL" id="RJP68898.1"/>
    </source>
</evidence>
<organism evidence="1 2">
    <name type="scientific">Candidatus Abyssobacteria bacterium SURF_17</name>
    <dbReference type="NCBI Taxonomy" id="2093361"/>
    <lineage>
        <taxon>Bacteria</taxon>
        <taxon>Pseudomonadati</taxon>
        <taxon>Candidatus Hydrogenedentota</taxon>
        <taxon>Candidatus Abyssobacteria</taxon>
    </lineage>
</organism>
<protein>
    <recommendedName>
        <fullName evidence="3">Aldo/keto reductase</fullName>
    </recommendedName>
</protein>
<dbReference type="Gene3D" id="3.20.20.100">
    <property type="entry name" value="NADP-dependent oxidoreductase domain"/>
    <property type="match status" value="1"/>
</dbReference>